<name>A0A1E3QX58_9ASCO</name>
<keyword evidence="2" id="KW-1133">Transmembrane helix</keyword>
<reference evidence="5" key="1">
    <citation type="submission" date="2016-05" db="EMBL/GenBank/DDBJ databases">
        <title>Comparative genomics of biotechnologically important yeasts.</title>
        <authorList>
            <consortium name="DOE Joint Genome Institute"/>
            <person name="Riley R."/>
            <person name="Haridas S."/>
            <person name="Wolfe K.H."/>
            <person name="Lopes M.R."/>
            <person name="Hittinger C.T."/>
            <person name="Goker M."/>
            <person name="Salamov A."/>
            <person name="Wisecaver J."/>
            <person name="Long T.M."/>
            <person name="Aerts A.L."/>
            <person name="Barry K."/>
            <person name="Choi C."/>
            <person name="Clum A."/>
            <person name="Coughlan A.Y."/>
            <person name="Deshpande S."/>
            <person name="Douglass A.P."/>
            <person name="Hanson S.J."/>
            <person name="Klenk H.-P."/>
            <person name="Labutti K."/>
            <person name="Lapidus A."/>
            <person name="Lindquist E."/>
            <person name="Lipzen A."/>
            <person name="Meier-Kolthoff J.P."/>
            <person name="Ohm R.A."/>
            <person name="Otillar R.P."/>
            <person name="Pangilinan J."/>
            <person name="Peng Y."/>
            <person name="Rokas A."/>
            <person name="Rosa C.A."/>
            <person name="Scheuner C."/>
            <person name="Sibirny A.A."/>
            <person name="Slot J.C."/>
            <person name="Stielow J.B."/>
            <person name="Sun H."/>
            <person name="Kurtzman C.P."/>
            <person name="Blackwell M."/>
            <person name="Grigoriev I.V."/>
            <person name="Jeffries T.W."/>
        </authorList>
    </citation>
    <scope>NUCLEOTIDE SEQUENCE [LARGE SCALE GENOMIC DNA]</scope>
    <source>
        <strain evidence="5">NRRL Y-12698</strain>
    </source>
</reference>
<evidence type="ECO:0000256" key="3">
    <source>
        <dbReference type="SAM" id="SignalP"/>
    </source>
</evidence>
<dbReference type="STRING" id="984486.A0A1E3QX58"/>
<gene>
    <name evidence="4" type="ORF">BABINDRAFT_158881</name>
</gene>
<evidence type="ECO:0008006" key="6">
    <source>
        <dbReference type="Google" id="ProtNLM"/>
    </source>
</evidence>
<feature type="region of interest" description="Disordered" evidence="1">
    <location>
        <begin position="31"/>
        <end position="69"/>
    </location>
</feature>
<feature type="signal peptide" evidence="3">
    <location>
        <begin position="1"/>
        <end position="25"/>
    </location>
</feature>
<dbReference type="Proteomes" id="UP000094336">
    <property type="component" value="Unassembled WGS sequence"/>
</dbReference>
<evidence type="ECO:0000256" key="2">
    <source>
        <dbReference type="SAM" id="Phobius"/>
    </source>
</evidence>
<keyword evidence="2" id="KW-0472">Membrane</keyword>
<dbReference type="RefSeq" id="XP_018987574.1">
    <property type="nucleotide sequence ID" value="XM_019127336.1"/>
</dbReference>
<keyword evidence="5" id="KW-1185">Reference proteome</keyword>
<dbReference type="EMBL" id="KV454426">
    <property type="protein sequence ID" value="ODQ82246.1"/>
    <property type="molecule type" value="Genomic_DNA"/>
</dbReference>
<organism evidence="4 5">
    <name type="scientific">Babjeviella inositovora NRRL Y-12698</name>
    <dbReference type="NCBI Taxonomy" id="984486"/>
    <lineage>
        <taxon>Eukaryota</taxon>
        <taxon>Fungi</taxon>
        <taxon>Dikarya</taxon>
        <taxon>Ascomycota</taxon>
        <taxon>Saccharomycotina</taxon>
        <taxon>Pichiomycetes</taxon>
        <taxon>Serinales incertae sedis</taxon>
        <taxon>Babjeviella</taxon>
    </lineage>
</organism>
<dbReference type="AlphaFoldDB" id="A0A1E3QX58"/>
<evidence type="ECO:0000256" key="1">
    <source>
        <dbReference type="SAM" id="MobiDB-lite"/>
    </source>
</evidence>
<keyword evidence="2" id="KW-0812">Transmembrane</keyword>
<feature type="transmembrane region" description="Helical" evidence="2">
    <location>
        <begin position="141"/>
        <end position="166"/>
    </location>
</feature>
<evidence type="ECO:0000313" key="5">
    <source>
        <dbReference type="Proteomes" id="UP000094336"/>
    </source>
</evidence>
<feature type="chain" id="PRO_5009134428" description="Mid2 domain-containing protein" evidence="3">
    <location>
        <begin position="26"/>
        <end position="340"/>
    </location>
</feature>
<keyword evidence="3" id="KW-0732">Signal</keyword>
<proteinExistence type="predicted"/>
<sequence>MNPASLQRYLLTALMALFTTKSVTAITTTSTVSTSSSHSSSNSKVASTTSSLSTTATSSTTSTTSTISSTTSTISSTASAKSSTITSTTTLATSSQLVATNVKNLPKLAEVLSSSYTSVVQSIPTLHNPYIYNDSGHQNGYTFIVAGSLVGALIAFYMLAHVWLYFRSRKRIQNEENGDFWNDDVYGKYDPELFGTASYDTSTEKGATYSDVTPRGGSIDRLRGRYDDSALSLTLNGSSSDLLTDLYQGRSYRNALNHKPSRSSMFISPLDQYMNFAAMSNNCNLDSGSSSLIGLSFASQAPSLSNYSSRPLLGSQVLLPSETKRIRPPSQCLDDLLSTK</sequence>
<dbReference type="GeneID" id="30145189"/>
<evidence type="ECO:0000313" key="4">
    <source>
        <dbReference type="EMBL" id="ODQ82246.1"/>
    </source>
</evidence>
<protein>
    <recommendedName>
        <fullName evidence="6">Mid2 domain-containing protein</fullName>
    </recommendedName>
</protein>
<accession>A0A1E3QX58</accession>